<organism evidence="1 2">
    <name type="scientific">Enterobacter cancerogenus</name>
    <dbReference type="NCBI Taxonomy" id="69218"/>
    <lineage>
        <taxon>Bacteria</taxon>
        <taxon>Pseudomonadati</taxon>
        <taxon>Pseudomonadota</taxon>
        <taxon>Gammaproteobacteria</taxon>
        <taxon>Enterobacterales</taxon>
        <taxon>Enterobacteriaceae</taxon>
        <taxon>Enterobacter</taxon>
        <taxon>Enterobacter cloacae complex</taxon>
    </lineage>
</organism>
<sequence length="98" mass="10384">MGKATKVERTPVAEEVAKGKYAVGFQQVSELLPVPGVTFIGKLPDNLQYITRFAGAVTRHADHPGEGKALLNYLSSTQSSAVIRDTGLSPVTSRGTAQ</sequence>
<protein>
    <submittedName>
        <fullName evidence="1">Extracellular solute-binding protein</fullName>
    </submittedName>
</protein>
<reference evidence="1 2" key="1">
    <citation type="submission" date="2019-03" db="EMBL/GenBank/DDBJ databases">
        <authorList>
            <consortium name="Pathogen Informatics"/>
        </authorList>
    </citation>
    <scope>NUCLEOTIDE SEQUENCE [LARGE SCALE GENOMIC DNA]</scope>
    <source>
        <strain evidence="1 2">NCTC12126</strain>
    </source>
</reference>
<dbReference type="EMBL" id="CAADIW010000020">
    <property type="protein sequence ID" value="VFS25341.1"/>
    <property type="molecule type" value="Genomic_DNA"/>
</dbReference>
<gene>
    <name evidence="1" type="ORF">NCTC12126_02258</name>
</gene>
<dbReference type="Proteomes" id="UP000351155">
    <property type="component" value="Unassembled WGS sequence"/>
</dbReference>
<evidence type="ECO:0000313" key="1">
    <source>
        <dbReference type="EMBL" id="VFS25341.1"/>
    </source>
</evidence>
<dbReference type="AlphaFoldDB" id="A0A484XN24"/>
<accession>A0A484XN24</accession>
<name>A0A484XN24_9ENTR</name>
<evidence type="ECO:0000313" key="2">
    <source>
        <dbReference type="Proteomes" id="UP000351155"/>
    </source>
</evidence>
<dbReference type="SUPFAM" id="SSF53850">
    <property type="entry name" value="Periplasmic binding protein-like II"/>
    <property type="match status" value="1"/>
</dbReference>
<proteinExistence type="predicted"/>
<dbReference type="Pfam" id="PF13531">
    <property type="entry name" value="SBP_bac_11"/>
    <property type="match status" value="1"/>
</dbReference>